<evidence type="ECO:0000256" key="1">
    <source>
        <dbReference type="ARBA" id="ARBA00004496"/>
    </source>
</evidence>
<proteinExistence type="inferred from homology"/>
<dbReference type="AlphaFoldDB" id="A0A061BAY7"/>
<keyword evidence="3" id="KW-0963">Cytoplasm</keyword>
<feature type="domain" description="NAA35-like N-terminal" evidence="4">
    <location>
        <begin position="21"/>
        <end position="186"/>
    </location>
</feature>
<protein>
    <submittedName>
        <fullName evidence="6">CYFA0S28e00562g1_1</fullName>
    </submittedName>
</protein>
<dbReference type="Pfam" id="PF04112">
    <property type="entry name" value="Mak10"/>
    <property type="match status" value="1"/>
</dbReference>
<dbReference type="Pfam" id="PF25789">
    <property type="entry name" value="TPR_NAA35"/>
    <property type="match status" value="1"/>
</dbReference>
<evidence type="ECO:0000313" key="6">
    <source>
        <dbReference type="EMBL" id="CDR47090.1"/>
    </source>
</evidence>
<dbReference type="PANTHER" id="PTHR21373:SF0">
    <property type="entry name" value="N-ALPHA-ACETYLTRANSFERASE 35, NATC AUXILIARY SUBUNIT"/>
    <property type="match status" value="1"/>
</dbReference>
<dbReference type="InterPro" id="IPR007244">
    <property type="entry name" value="Naa35_N"/>
</dbReference>
<gene>
    <name evidence="6" type="ORF">CYFA0S_28e00562g</name>
</gene>
<evidence type="ECO:0000259" key="5">
    <source>
        <dbReference type="Pfam" id="PF25789"/>
    </source>
</evidence>
<evidence type="ECO:0000256" key="2">
    <source>
        <dbReference type="ARBA" id="ARBA00006289"/>
    </source>
</evidence>
<accession>A0A061BAY7</accession>
<dbReference type="GO" id="GO:0031417">
    <property type="term" value="C:NatC complex"/>
    <property type="evidence" value="ECO:0007669"/>
    <property type="project" value="InterPro"/>
</dbReference>
<comment type="subcellular location">
    <subcellularLocation>
        <location evidence="1">Cytoplasm</location>
    </subcellularLocation>
</comment>
<dbReference type="PANTHER" id="PTHR21373">
    <property type="entry name" value="GLUCOSE REPRESSIBLE PROTEIN MAK10"/>
    <property type="match status" value="1"/>
</dbReference>
<sequence>MAEFVDITSLLLRKAAALKTDAVVKSPHFSLFQGTHALEIDNDKLDSGLITLTDAEENFDCTAPLELTKVLWVSDSLLRSIFTWLNNSSLSVTVFSCRYVEELLVNYTKDPGAGLAGCKFGNTEIKSDVNYLLVHKVLRSVVLGVLHFVRLCLTLGQAGVVYEEEDINTHNMHLDVLSLVPSDEILKEIQGSIIYLQKQFADEKDSMVLQAILQILAKLIDIPYYLSTKVSKAGNFLNTSIIDSMKTYTDVLRENLEYLNKLEPIEGCFTMGIQKRLDNRSPTRQLISPLSEDYTSFSLFLDDIEQILAISQRKTSHDIINHALNFANTKHHVLSRALYPLFLIRDDRTVLGEESFHDLLIEELLRFSCCDSEWFTTENQVVKVKLTDILQEISVGYFEWLNAMNQNPCRQRQHLSRAIVMFDTLQAKSEELEMHIKDVFQVYDEFEYGSEVVPALPLTSWIFYMKLEIMLQVVMRGFELELYNVWEHHPMYWYAVNLHDHILMLLDRVIKFNQYKVEKIKNMSKQLKKKKGDQKVRYKEKMQQKQMNELVMLEKSVDTLQKLVTKYEITRGVCHLEMIHLDNLLKLGHLKVPNYPFMKSPDILFKLRMKPFSTVGVPQCPTYKDYQRDLNHFMRPQFKHTPQELQEVKGKLLTNIKTIIECIQKDDDATGYRICKEDWLNWYRDIQRSSIGLSLIIFKESADGRPRVERDGFHRYFPIIKTV</sequence>
<dbReference type="VEuPathDB" id="FungiDB:BON22_4643"/>
<dbReference type="OrthoDB" id="269405at2759"/>
<reference evidence="6" key="1">
    <citation type="journal article" date="2014" name="Genome Announc.">
        <title>Genome sequence of the yeast Cyberlindnera fabianii (Hansenula fabianii).</title>
        <authorList>
            <person name="Freel K.C."/>
            <person name="Sarilar V."/>
            <person name="Neuveglise C."/>
            <person name="Devillers H."/>
            <person name="Friedrich A."/>
            <person name="Schacherer J."/>
        </authorList>
    </citation>
    <scope>NUCLEOTIDE SEQUENCE</scope>
    <source>
        <strain evidence="6">YJS4271</strain>
    </source>
</reference>
<dbReference type="InterPro" id="IPR057982">
    <property type="entry name" value="TPR_NAA35"/>
</dbReference>
<evidence type="ECO:0000256" key="3">
    <source>
        <dbReference type="ARBA" id="ARBA00022490"/>
    </source>
</evidence>
<evidence type="ECO:0000259" key="4">
    <source>
        <dbReference type="Pfam" id="PF04112"/>
    </source>
</evidence>
<feature type="domain" description="NAA35-like TPR repeats" evidence="5">
    <location>
        <begin position="307"/>
        <end position="720"/>
    </location>
</feature>
<dbReference type="EMBL" id="LK052913">
    <property type="protein sequence ID" value="CDR47090.1"/>
    <property type="molecule type" value="Genomic_DNA"/>
</dbReference>
<organism evidence="6">
    <name type="scientific">Cyberlindnera fabianii</name>
    <name type="common">Yeast</name>
    <name type="synonym">Hansenula fabianii</name>
    <dbReference type="NCBI Taxonomy" id="36022"/>
    <lineage>
        <taxon>Eukaryota</taxon>
        <taxon>Fungi</taxon>
        <taxon>Dikarya</taxon>
        <taxon>Ascomycota</taxon>
        <taxon>Saccharomycotina</taxon>
        <taxon>Saccharomycetes</taxon>
        <taxon>Phaffomycetales</taxon>
        <taxon>Phaffomycetaceae</taxon>
        <taxon>Cyberlindnera</taxon>
    </lineage>
</organism>
<dbReference type="InterPro" id="IPR057983">
    <property type="entry name" value="NAA35-like_N"/>
</dbReference>
<comment type="similarity">
    <text evidence="2">Belongs to the MAK10 family.</text>
</comment>
<dbReference type="PhylomeDB" id="A0A061BAY7"/>
<name>A0A061BAY7_CYBFA</name>